<gene>
    <name evidence="3" type="ORF">M4V62_38530</name>
</gene>
<feature type="compositionally biased region" description="Basic and acidic residues" evidence="1">
    <location>
        <begin position="24"/>
        <end position="34"/>
    </location>
</feature>
<dbReference type="RefSeq" id="WP_249591830.1">
    <property type="nucleotide sequence ID" value="NZ_BAAAQL010000018.1"/>
</dbReference>
<feature type="transmembrane region" description="Helical" evidence="2">
    <location>
        <begin position="448"/>
        <end position="467"/>
    </location>
</feature>
<dbReference type="EMBL" id="CP097289">
    <property type="protein sequence ID" value="UQT60496.1"/>
    <property type="molecule type" value="Genomic_DNA"/>
</dbReference>
<evidence type="ECO:0000313" key="3">
    <source>
        <dbReference type="EMBL" id="UQT60496.1"/>
    </source>
</evidence>
<organism evidence="3 4">
    <name type="scientific">Streptomyces durmitorensis</name>
    <dbReference type="NCBI Taxonomy" id="319947"/>
    <lineage>
        <taxon>Bacteria</taxon>
        <taxon>Bacillati</taxon>
        <taxon>Actinomycetota</taxon>
        <taxon>Actinomycetes</taxon>
        <taxon>Kitasatosporales</taxon>
        <taxon>Streptomycetaceae</taxon>
        <taxon>Streptomyces</taxon>
    </lineage>
</organism>
<accession>A0ABY4Q320</accession>
<protein>
    <submittedName>
        <fullName evidence="3">Membrane-associated oxidoreductase</fullName>
    </submittedName>
</protein>
<keyword evidence="2" id="KW-1133">Transmembrane helix</keyword>
<evidence type="ECO:0000256" key="1">
    <source>
        <dbReference type="SAM" id="MobiDB-lite"/>
    </source>
</evidence>
<keyword evidence="2" id="KW-0472">Membrane</keyword>
<feature type="transmembrane region" description="Helical" evidence="2">
    <location>
        <begin position="418"/>
        <end position="436"/>
    </location>
</feature>
<dbReference type="Proteomes" id="UP000829992">
    <property type="component" value="Chromosome"/>
</dbReference>
<feature type="region of interest" description="Disordered" evidence="1">
    <location>
        <begin position="24"/>
        <end position="48"/>
    </location>
</feature>
<reference evidence="3 4" key="1">
    <citation type="submission" date="2022-05" db="EMBL/GenBank/DDBJ databases">
        <authorList>
            <person name="Zhou X."/>
            <person name="Li K."/>
            <person name="Man Y."/>
        </authorList>
    </citation>
    <scope>NUCLEOTIDE SEQUENCE [LARGE SCALE GENOMIC DNA]</scope>
    <source>
        <strain evidence="3 4">MS405</strain>
    </source>
</reference>
<evidence type="ECO:0000313" key="4">
    <source>
        <dbReference type="Proteomes" id="UP000829992"/>
    </source>
</evidence>
<feature type="transmembrane region" description="Helical" evidence="2">
    <location>
        <begin position="479"/>
        <end position="500"/>
    </location>
</feature>
<evidence type="ECO:0000256" key="2">
    <source>
        <dbReference type="SAM" id="Phobius"/>
    </source>
</evidence>
<keyword evidence="4" id="KW-1185">Reference proteome</keyword>
<sequence>MEITDLTPAERRVWQAFPLGEGVDFRESPEVRESPEDDPGTGGSWGPERTVRAEVLRALLLNGPTEDGEIAGMKLTGARITGCLDLMYGTVEQPVRLRSCHFDEAPNLYGAQVRTLALGDSVLPGLKAGTLRVESALRITCCRIAGPVRLAGAQITGAFFANGAELGTPHDPGAPDAPDPETAAEAVLQLNHAVIGADVWAPGLVAHGQVRMNGATVGGQVNLDGAEVGGGPGEIALDVETLSVGTDLRAKRLRARGTVNLSGARIPRHVNLAHARLSHPGGTALRASSCVVGELWLREAAPIQGTVNLRRSQLDLLYVSPEVWPDQVKLDGLGYRRLAPDLPAEQRLPLLERETTGYLPQSYEQLAAAYRTVGDEAAARTVQLAKLRRHRRTLPAYARIWGHLQDVTVGYGFRPMRAAGWLLVLLLTGAVAFALHHPRPLKSDEAPHFNPVFYTLDLLLPIIGFGQESAFAPDGRYQWLSYLLIATGWVLVTTVAAGITRSLSRQ</sequence>
<keyword evidence="2" id="KW-0812">Transmembrane</keyword>
<name>A0ABY4Q320_9ACTN</name>
<proteinExistence type="predicted"/>